<protein>
    <recommendedName>
        <fullName evidence="4">FYVE-type domain-containing protein</fullName>
    </recommendedName>
</protein>
<dbReference type="OrthoDB" id="114872at2759"/>
<dbReference type="PANTHER" id="PTHR13510">
    <property type="entry name" value="FYVE-FINGER-CONTAINING RAB5 EFFECTOR PROTEIN RABENOSYN-5-RELATED"/>
    <property type="match status" value="1"/>
</dbReference>
<dbReference type="InterPro" id="IPR013083">
    <property type="entry name" value="Znf_RING/FYVE/PHD"/>
</dbReference>
<accession>A0A2P4XPQ0</accession>
<evidence type="ECO:0000256" key="1">
    <source>
        <dbReference type="SAM" id="MobiDB-lite"/>
    </source>
</evidence>
<name>A0A2P4XPQ0_9STRA</name>
<evidence type="ECO:0000313" key="2">
    <source>
        <dbReference type="EMBL" id="POM67514.1"/>
    </source>
</evidence>
<gene>
    <name evidence="2" type="ORF">PHPALM_16472</name>
</gene>
<proteinExistence type="predicted"/>
<dbReference type="Proteomes" id="UP000237271">
    <property type="component" value="Unassembled WGS sequence"/>
</dbReference>
<sequence length="142" mass="15948">MIQETATSIMSVGKPMEVAQKKKLFWLMRKNALEIPMDPTASDESSSSSSSTHRHHQKHESDHCASCKKSLTRIFSTAGSFCQICQKRVCSKCSVTKKLVIDATEKAVIIRPFNFCIGCILTARSYSSLEIHAEELTQRTHR</sequence>
<keyword evidence="3" id="KW-1185">Reference proteome</keyword>
<organism evidence="2 3">
    <name type="scientific">Phytophthora palmivora</name>
    <dbReference type="NCBI Taxonomy" id="4796"/>
    <lineage>
        <taxon>Eukaryota</taxon>
        <taxon>Sar</taxon>
        <taxon>Stramenopiles</taxon>
        <taxon>Oomycota</taxon>
        <taxon>Peronosporomycetes</taxon>
        <taxon>Peronosporales</taxon>
        <taxon>Peronosporaceae</taxon>
        <taxon>Phytophthora</taxon>
    </lineage>
</organism>
<dbReference type="InterPro" id="IPR011011">
    <property type="entry name" value="Znf_FYVE_PHD"/>
</dbReference>
<feature type="region of interest" description="Disordered" evidence="1">
    <location>
        <begin position="37"/>
        <end position="61"/>
    </location>
</feature>
<dbReference type="Gene3D" id="3.30.40.10">
    <property type="entry name" value="Zinc/RING finger domain, C3HC4 (zinc finger)"/>
    <property type="match status" value="1"/>
</dbReference>
<reference evidence="2 3" key="1">
    <citation type="journal article" date="2017" name="Genome Biol. Evol.">
        <title>Phytophthora megakarya and P. palmivora, closely related causal agents of cacao black pod rot, underwent increases in genome sizes and gene numbers by different mechanisms.</title>
        <authorList>
            <person name="Ali S.S."/>
            <person name="Shao J."/>
            <person name="Lary D.J."/>
            <person name="Kronmiller B."/>
            <person name="Shen D."/>
            <person name="Strem M.D."/>
            <person name="Amoako-Attah I."/>
            <person name="Akrofi A.Y."/>
            <person name="Begoude B.A."/>
            <person name="Ten Hoopen G.M."/>
            <person name="Coulibaly K."/>
            <person name="Kebe B.I."/>
            <person name="Melnick R.L."/>
            <person name="Guiltinan M.J."/>
            <person name="Tyler B.M."/>
            <person name="Meinhardt L.W."/>
            <person name="Bailey B.A."/>
        </authorList>
    </citation>
    <scope>NUCLEOTIDE SEQUENCE [LARGE SCALE GENOMIC DNA]</scope>
    <source>
        <strain evidence="3">sbr112.9</strain>
    </source>
</reference>
<evidence type="ECO:0000313" key="3">
    <source>
        <dbReference type="Proteomes" id="UP000237271"/>
    </source>
</evidence>
<comment type="caution">
    <text evidence="2">The sequence shown here is derived from an EMBL/GenBank/DDBJ whole genome shotgun (WGS) entry which is preliminary data.</text>
</comment>
<dbReference type="EMBL" id="NCKW01009016">
    <property type="protein sequence ID" value="POM67514.1"/>
    <property type="molecule type" value="Genomic_DNA"/>
</dbReference>
<dbReference type="SUPFAM" id="SSF57903">
    <property type="entry name" value="FYVE/PHD zinc finger"/>
    <property type="match status" value="1"/>
</dbReference>
<evidence type="ECO:0008006" key="4">
    <source>
        <dbReference type="Google" id="ProtNLM"/>
    </source>
</evidence>
<dbReference type="AlphaFoldDB" id="A0A2P4XPQ0"/>
<dbReference type="PANTHER" id="PTHR13510:SF44">
    <property type="entry name" value="RABENOSYN-5"/>
    <property type="match status" value="1"/>
</dbReference>
<dbReference type="InterPro" id="IPR052727">
    <property type="entry name" value="Rab4/Rab5_effector"/>
</dbReference>